<organism evidence="6 7">
    <name type="scientific">Nocardioides acrostichi</name>
    <dbReference type="NCBI Taxonomy" id="2784339"/>
    <lineage>
        <taxon>Bacteria</taxon>
        <taxon>Bacillati</taxon>
        <taxon>Actinomycetota</taxon>
        <taxon>Actinomycetes</taxon>
        <taxon>Propionibacteriales</taxon>
        <taxon>Nocardioidaceae</taxon>
        <taxon>Nocardioides</taxon>
    </lineage>
</organism>
<dbReference type="Proteomes" id="UP000656804">
    <property type="component" value="Unassembled WGS sequence"/>
</dbReference>
<feature type="signal peptide" evidence="4">
    <location>
        <begin position="1"/>
        <end position="21"/>
    </location>
</feature>
<dbReference type="PANTHER" id="PTHR37981:SF1">
    <property type="entry name" value="SGNH HYDROLASE-TYPE ESTERASE DOMAIN-CONTAINING PROTEIN"/>
    <property type="match status" value="1"/>
</dbReference>
<dbReference type="RefSeq" id="WP_194502456.1">
    <property type="nucleotide sequence ID" value="NZ_JADIVZ010000002.1"/>
</dbReference>
<evidence type="ECO:0000313" key="7">
    <source>
        <dbReference type="Proteomes" id="UP000656804"/>
    </source>
</evidence>
<dbReference type="InterPro" id="IPR036514">
    <property type="entry name" value="SGNH_hydro_sf"/>
</dbReference>
<feature type="active site" description="Nucleophile" evidence="1">
    <location>
        <position position="74"/>
    </location>
</feature>
<dbReference type="CDD" id="cd01823">
    <property type="entry name" value="SEST_like"/>
    <property type="match status" value="1"/>
</dbReference>
<accession>A0A930UUR0</accession>
<keyword evidence="6" id="KW-0378">Hydrolase</keyword>
<gene>
    <name evidence="6" type="ORF">ISG29_05850</name>
</gene>
<evidence type="ECO:0000256" key="4">
    <source>
        <dbReference type="SAM" id="SignalP"/>
    </source>
</evidence>
<dbReference type="EMBL" id="JADIVZ010000002">
    <property type="protein sequence ID" value="MBF4161208.1"/>
    <property type="molecule type" value="Genomic_DNA"/>
</dbReference>
<dbReference type="Pfam" id="PF13472">
    <property type="entry name" value="Lipase_GDSL_2"/>
    <property type="match status" value="1"/>
</dbReference>
<dbReference type="PANTHER" id="PTHR37981">
    <property type="entry name" value="LIPASE 2"/>
    <property type="match status" value="1"/>
</dbReference>
<dbReference type="GO" id="GO:0004806">
    <property type="term" value="F:triacylglycerol lipase activity"/>
    <property type="evidence" value="ECO:0007669"/>
    <property type="project" value="TreeGrafter"/>
</dbReference>
<feature type="region of interest" description="Disordered" evidence="3">
    <location>
        <begin position="24"/>
        <end position="59"/>
    </location>
</feature>
<feature type="chain" id="PRO_5038526626" evidence="4">
    <location>
        <begin position="22"/>
        <end position="315"/>
    </location>
</feature>
<feature type="disulfide bond" evidence="2">
    <location>
        <begin position="227"/>
        <end position="276"/>
    </location>
</feature>
<evidence type="ECO:0000256" key="1">
    <source>
        <dbReference type="PIRSR" id="PIRSR637460-1"/>
    </source>
</evidence>
<evidence type="ECO:0000256" key="3">
    <source>
        <dbReference type="SAM" id="MobiDB-lite"/>
    </source>
</evidence>
<feature type="disulfide bond" evidence="2">
    <location>
        <begin position="167"/>
        <end position="177"/>
    </location>
</feature>
<dbReference type="PROSITE" id="PS51257">
    <property type="entry name" value="PROKAR_LIPOPROTEIN"/>
    <property type="match status" value="1"/>
</dbReference>
<proteinExistence type="predicted"/>
<keyword evidence="2" id="KW-1015">Disulfide bond</keyword>
<dbReference type="InterPro" id="IPR037460">
    <property type="entry name" value="SEST-like"/>
</dbReference>
<dbReference type="AlphaFoldDB" id="A0A930UUR0"/>
<dbReference type="GO" id="GO:0019433">
    <property type="term" value="P:triglyceride catabolic process"/>
    <property type="evidence" value="ECO:0007669"/>
    <property type="project" value="TreeGrafter"/>
</dbReference>
<dbReference type="SUPFAM" id="SSF52266">
    <property type="entry name" value="SGNH hydrolase"/>
    <property type="match status" value="1"/>
</dbReference>
<feature type="domain" description="SGNH hydrolase-type esterase" evidence="5">
    <location>
        <begin position="70"/>
        <end position="297"/>
    </location>
</feature>
<protein>
    <submittedName>
        <fullName evidence="6">SGNH/GDSL hydrolase family protein</fullName>
    </submittedName>
</protein>
<dbReference type="Gene3D" id="3.40.50.1110">
    <property type="entry name" value="SGNH hydrolase"/>
    <property type="match status" value="1"/>
</dbReference>
<keyword evidence="7" id="KW-1185">Reference proteome</keyword>
<name>A0A930UUR0_9ACTN</name>
<feature type="disulfide bond" evidence="2">
    <location>
        <begin position="90"/>
        <end position="115"/>
    </location>
</feature>
<reference evidence="6" key="1">
    <citation type="submission" date="2020-11" db="EMBL/GenBank/DDBJ databases">
        <title>Nocardioides sp. CBS4Y-1, whole genome shotgun sequence.</title>
        <authorList>
            <person name="Tuo L."/>
        </authorList>
    </citation>
    <scope>NUCLEOTIDE SEQUENCE</scope>
    <source>
        <strain evidence="6">CBS4Y-1</strain>
    </source>
</reference>
<comment type="caution">
    <text evidence="6">The sequence shown here is derived from an EMBL/GenBank/DDBJ whole genome shotgun (WGS) entry which is preliminary data.</text>
</comment>
<dbReference type="InterPro" id="IPR013830">
    <property type="entry name" value="SGNH_hydro"/>
</dbReference>
<evidence type="ECO:0000313" key="6">
    <source>
        <dbReference type="EMBL" id="MBF4161208.1"/>
    </source>
</evidence>
<keyword evidence="4" id="KW-0732">Signal</keyword>
<feature type="active site" evidence="1">
    <location>
        <position position="296"/>
    </location>
</feature>
<evidence type="ECO:0000259" key="5">
    <source>
        <dbReference type="Pfam" id="PF13472"/>
    </source>
</evidence>
<feature type="compositionally biased region" description="Low complexity" evidence="3">
    <location>
        <begin position="33"/>
        <end position="45"/>
    </location>
</feature>
<sequence length="315" mass="32026">MRRARRLTAVLTIAGVLAVGAAACTSSDDDPDAAPSSASPSSSSSADDEDPFAPSSSADVGTGAYPRYVALGDSYTAAPLVPKTDPASACLQSTGNYPHLIAAQLEGTVLDDRSCSGADTTSLIGVQTTGRGDVPPQLSAVTPRTSLVTLSIGGNDFGVFGSIIGACSQSQGSGTRCKDAAEVKVGATLKKISTRVSSAVTGVLDRAPDATVIVVGYPQVIPSTGSCPDLLPVAAKDLPFALRVNRMLNAALEQAATRSDAGFVDTFALSKGHDICADDPWVNGQATQPDAALAYHPFAAEQQAVAKAVLSMLEQ</sequence>
<evidence type="ECO:0000256" key="2">
    <source>
        <dbReference type="PIRSR" id="PIRSR637460-2"/>
    </source>
</evidence>